<sequence>MAPPLLILRDINLRFGAEPLLNGVELSVSEGERLCLVGRNGCGKSTLLKVATGTVE</sequence>
<dbReference type="AlphaFoldDB" id="A0A383AIW4"/>
<evidence type="ECO:0000256" key="3">
    <source>
        <dbReference type="ARBA" id="ARBA00022741"/>
    </source>
</evidence>
<name>A0A383AIW4_9ZZZZ</name>
<dbReference type="GO" id="GO:0016887">
    <property type="term" value="F:ATP hydrolysis activity"/>
    <property type="evidence" value="ECO:0007669"/>
    <property type="project" value="InterPro"/>
</dbReference>
<dbReference type="SUPFAM" id="SSF52540">
    <property type="entry name" value="P-loop containing nucleoside triphosphate hydrolases"/>
    <property type="match status" value="1"/>
</dbReference>
<keyword evidence="1" id="KW-0813">Transport</keyword>
<reference evidence="6" key="1">
    <citation type="submission" date="2018-05" db="EMBL/GenBank/DDBJ databases">
        <authorList>
            <person name="Lanie J.A."/>
            <person name="Ng W.-L."/>
            <person name="Kazmierczak K.M."/>
            <person name="Andrzejewski T.M."/>
            <person name="Davidsen T.M."/>
            <person name="Wayne K.J."/>
            <person name="Tettelin H."/>
            <person name="Glass J.I."/>
            <person name="Rusch D."/>
            <person name="Podicherti R."/>
            <person name="Tsui H.-C.T."/>
            <person name="Winkler M.E."/>
        </authorList>
    </citation>
    <scope>NUCLEOTIDE SEQUENCE</scope>
</reference>
<feature type="non-terminal residue" evidence="6">
    <location>
        <position position="56"/>
    </location>
</feature>
<organism evidence="6">
    <name type="scientific">marine metagenome</name>
    <dbReference type="NCBI Taxonomy" id="408172"/>
    <lineage>
        <taxon>unclassified sequences</taxon>
        <taxon>metagenomes</taxon>
        <taxon>ecological metagenomes</taxon>
    </lineage>
</organism>
<evidence type="ECO:0000313" key="6">
    <source>
        <dbReference type="EMBL" id="SVE07604.1"/>
    </source>
</evidence>
<evidence type="ECO:0000259" key="5">
    <source>
        <dbReference type="Pfam" id="PF00005"/>
    </source>
</evidence>
<dbReference type="InterPro" id="IPR050107">
    <property type="entry name" value="ABC_carbohydrate_import_ATPase"/>
</dbReference>
<gene>
    <name evidence="6" type="ORF">METZ01_LOCUS460458</name>
</gene>
<evidence type="ECO:0000256" key="4">
    <source>
        <dbReference type="ARBA" id="ARBA00022840"/>
    </source>
</evidence>
<keyword evidence="2" id="KW-0677">Repeat</keyword>
<feature type="domain" description="ABC transporter" evidence="5">
    <location>
        <begin position="21"/>
        <end position="54"/>
    </location>
</feature>
<dbReference type="Pfam" id="PF00005">
    <property type="entry name" value="ABC_tran"/>
    <property type="match status" value="1"/>
</dbReference>
<dbReference type="Gene3D" id="3.40.50.300">
    <property type="entry name" value="P-loop containing nucleotide triphosphate hydrolases"/>
    <property type="match status" value="1"/>
</dbReference>
<dbReference type="InterPro" id="IPR003439">
    <property type="entry name" value="ABC_transporter-like_ATP-bd"/>
</dbReference>
<dbReference type="InterPro" id="IPR027417">
    <property type="entry name" value="P-loop_NTPase"/>
</dbReference>
<protein>
    <recommendedName>
        <fullName evidence="5">ABC transporter domain-containing protein</fullName>
    </recommendedName>
</protein>
<dbReference type="PANTHER" id="PTHR43790">
    <property type="entry name" value="CARBOHYDRATE TRANSPORT ATP-BINDING PROTEIN MG119-RELATED"/>
    <property type="match status" value="1"/>
</dbReference>
<dbReference type="EMBL" id="UINC01192453">
    <property type="protein sequence ID" value="SVE07604.1"/>
    <property type="molecule type" value="Genomic_DNA"/>
</dbReference>
<keyword evidence="3" id="KW-0547">Nucleotide-binding</keyword>
<keyword evidence="4" id="KW-0067">ATP-binding</keyword>
<dbReference type="GO" id="GO:0005524">
    <property type="term" value="F:ATP binding"/>
    <property type="evidence" value="ECO:0007669"/>
    <property type="project" value="UniProtKB-KW"/>
</dbReference>
<evidence type="ECO:0000256" key="1">
    <source>
        <dbReference type="ARBA" id="ARBA00022448"/>
    </source>
</evidence>
<accession>A0A383AIW4</accession>
<proteinExistence type="predicted"/>
<dbReference type="PANTHER" id="PTHR43790:SF9">
    <property type="entry name" value="GALACTOFURANOSE TRANSPORTER ATP-BINDING PROTEIN YTFR"/>
    <property type="match status" value="1"/>
</dbReference>
<evidence type="ECO:0000256" key="2">
    <source>
        <dbReference type="ARBA" id="ARBA00022737"/>
    </source>
</evidence>